<comment type="subcellular location">
    <subcellularLocation>
        <location evidence="1">Membrane</location>
        <topology evidence="1">Multi-pass membrane protein</topology>
    </subcellularLocation>
</comment>
<evidence type="ECO:0000313" key="8">
    <source>
        <dbReference type="EnsemblMetazoa" id="PPA03114.1"/>
    </source>
</evidence>
<evidence type="ECO:0000313" key="9">
    <source>
        <dbReference type="Proteomes" id="UP000005239"/>
    </source>
</evidence>
<dbReference type="InterPro" id="IPR023271">
    <property type="entry name" value="Aquaporin-like"/>
</dbReference>
<reference evidence="9" key="1">
    <citation type="journal article" date="2008" name="Nat. Genet.">
        <title>The Pristionchus pacificus genome provides a unique perspective on nematode lifestyle and parasitism.</title>
        <authorList>
            <person name="Dieterich C."/>
            <person name="Clifton S.W."/>
            <person name="Schuster L.N."/>
            <person name="Chinwalla A."/>
            <person name="Delehaunty K."/>
            <person name="Dinkelacker I."/>
            <person name="Fulton L."/>
            <person name="Fulton R."/>
            <person name="Godfrey J."/>
            <person name="Minx P."/>
            <person name="Mitreva M."/>
            <person name="Roeseler W."/>
            <person name="Tian H."/>
            <person name="Witte H."/>
            <person name="Yang S.P."/>
            <person name="Wilson R.K."/>
            <person name="Sommer R.J."/>
        </authorList>
    </citation>
    <scope>NUCLEOTIDE SEQUENCE [LARGE SCALE GENOMIC DNA]</scope>
    <source>
        <strain evidence="9">PS312</strain>
    </source>
</reference>
<dbReference type="FunFam" id="1.20.1080.10:FF:000035">
    <property type="entry name" value="AQuaPorin or aquaglyceroporin related"/>
    <property type="match status" value="1"/>
</dbReference>
<dbReference type="InterPro" id="IPR000425">
    <property type="entry name" value="MIP"/>
</dbReference>
<dbReference type="GO" id="GO:0016323">
    <property type="term" value="C:basolateral plasma membrane"/>
    <property type="evidence" value="ECO:0000318"/>
    <property type="project" value="GO_Central"/>
</dbReference>
<dbReference type="AlphaFoldDB" id="A0A2A6CVV9"/>
<dbReference type="GO" id="GO:0006833">
    <property type="term" value="P:water transport"/>
    <property type="evidence" value="ECO:0000318"/>
    <property type="project" value="GO_Central"/>
</dbReference>
<evidence type="ECO:0000256" key="4">
    <source>
        <dbReference type="ARBA" id="ARBA00022692"/>
    </source>
</evidence>
<sequence length="569" mass="63967">MPVQGSEKYEEEGIKEINTQLESAMKAFEGRLVRTARQANDVGHRFIDEANSHLPNYSKPWFEWPTILTHNFTNAFNNLMPLRKPMIELMFVLTVLLCLLIIRWAWVAFLECLEGLQVYCFPEPNIIYPPCAPPVIDACCDDLPCKPTLCEATPCPIPAPTTCPIDCTESTEMAPCPVPLQPPCSLDDICELIPCVIDELTYVEDLPRRPIEIEAVPETTQIVRRSEERMVVSQPEEIIQSSSLRSSARSSMRTIGVEHSIKMRNAQRTEHIERTVSMAASHHVIVDKARKRISIKDNLLRELLAELGATFLLVFLGLCNVAQFVLTQHKVNSWVSVQLGWGLIITFCIYTAARTSGAHMNPAISFMIYTFGQLTLKKFLLYSLMQLIGAFFGSAAMYAYYYPLFDYFDGGNRTVSGENTSSAMVFCSYPGAHMKDAIFGPFVDQFVGTAALAFMICVICDDRNEIPKYLRPLLIGLSVVMIGTCFAVNLGYPINPARDLGPRLFSFFVYGSEVFTKPTPVYFFAPVIAPMFGAPAGGWFYYLVFGFHLPPKSGDVYRIIHNYEMNNLK</sequence>
<evidence type="ECO:0000256" key="1">
    <source>
        <dbReference type="ARBA" id="ARBA00004141"/>
    </source>
</evidence>
<dbReference type="PANTHER" id="PTHR43829">
    <property type="entry name" value="AQUAPORIN OR AQUAGLYCEROPORIN RELATED"/>
    <property type="match status" value="1"/>
</dbReference>
<evidence type="ECO:0000256" key="6">
    <source>
        <dbReference type="ARBA" id="ARBA00023136"/>
    </source>
</evidence>
<keyword evidence="9" id="KW-1185">Reference proteome</keyword>
<dbReference type="EnsemblMetazoa" id="PPA03114.1">
    <property type="protein sequence ID" value="PPA03114.1"/>
    <property type="gene ID" value="WBGene00092668"/>
</dbReference>
<reference evidence="8" key="2">
    <citation type="submission" date="2022-06" db="UniProtKB">
        <authorList>
            <consortium name="EnsemblMetazoa"/>
        </authorList>
    </citation>
    <scope>IDENTIFICATION</scope>
    <source>
        <strain evidence="8">PS312</strain>
    </source>
</reference>
<evidence type="ECO:0000256" key="3">
    <source>
        <dbReference type="ARBA" id="ARBA00022448"/>
    </source>
</evidence>
<evidence type="ECO:0000256" key="2">
    <source>
        <dbReference type="ARBA" id="ARBA00006175"/>
    </source>
</evidence>
<dbReference type="PRINTS" id="PR00783">
    <property type="entry name" value="MINTRINSICP"/>
</dbReference>
<comment type="function">
    <text evidence="7">Aquaglyceroporin that may modulate the water content and osmolytes during anhydrobiosis.</text>
</comment>
<keyword evidence="5" id="KW-1133">Transmembrane helix</keyword>
<name>A0A2A6CVV9_PRIPA</name>
<dbReference type="Proteomes" id="UP000005239">
    <property type="component" value="Unassembled WGS sequence"/>
</dbReference>
<protein>
    <submittedName>
        <fullName evidence="8">Uncharacterized protein</fullName>
    </submittedName>
</protein>
<keyword evidence="3" id="KW-0813">Transport</keyword>
<dbReference type="GO" id="GO:0005886">
    <property type="term" value="C:plasma membrane"/>
    <property type="evidence" value="ECO:0000318"/>
    <property type="project" value="GO_Central"/>
</dbReference>
<accession>A0A8R1Y9K0</accession>
<dbReference type="GO" id="GO:0015254">
    <property type="term" value="F:glycerol channel activity"/>
    <property type="evidence" value="ECO:0000318"/>
    <property type="project" value="GO_Central"/>
</dbReference>
<accession>A0A2A6CVV9</accession>
<proteinExistence type="inferred from homology"/>
<dbReference type="PANTHER" id="PTHR43829:SF5">
    <property type="entry name" value="AQUAPORIN-9"/>
    <property type="match status" value="1"/>
</dbReference>
<dbReference type="CDD" id="cd00333">
    <property type="entry name" value="MIP"/>
    <property type="match status" value="1"/>
</dbReference>
<organism evidence="8 9">
    <name type="scientific">Pristionchus pacificus</name>
    <name type="common">Parasitic nematode worm</name>
    <dbReference type="NCBI Taxonomy" id="54126"/>
    <lineage>
        <taxon>Eukaryota</taxon>
        <taxon>Metazoa</taxon>
        <taxon>Ecdysozoa</taxon>
        <taxon>Nematoda</taxon>
        <taxon>Chromadorea</taxon>
        <taxon>Rhabditida</taxon>
        <taxon>Rhabditina</taxon>
        <taxon>Diplogasteromorpha</taxon>
        <taxon>Diplogasteroidea</taxon>
        <taxon>Neodiplogasteridae</taxon>
        <taxon>Pristionchus</taxon>
    </lineage>
</organism>
<dbReference type="Pfam" id="PF00230">
    <property type="entry name" value="MIP"/>
    <property type="match status" value="1"/>
</dbReference>
<dbReference type="Gene3D" id="1.20.1080.10">
    <property type="entry name" value="Glycerol uptake facilitator protein"/>
    <property type="match status" value="1"/>
</dbReference>
<gene>
    <name evidence="8" type="primary">WBGene00092668</name>
</gene>
<evidence type="ECO:0000256" key="5">
    <source>
        <dbReference type="ARBA" id="ARBA00022989"/>
    </source>
</evidence>
<keyword evidence="6" id="KW-0472">Membrane</keyword>
<evidence type="ECO:0000256" key="7">
    <source>
        <dbReference type="ARBA" id="ARBA00045280"/>
    </source>
</evidence>
<dbReference type="OrthoDB" id="3222at2759"/>
<dbReference type="GO" id="GO:0015793">
    <property type="term" value="P:glycerol transmembrane transport"/>
    <property type="evidence" value="ECO:0000318"/>
    <property type="project" value="GO_Central"/>
</dbReference>
<dbReference type="GO" id="GO:0015250">
    <property type="term" value="F:water channel activity"/>
    <property type="evidence" value="ECO:0000318"/>
    <property type="project" value="GO_Central"/>
</dbReference>
<dbReference type="SUPFAM" id="SSF81338">
    <property type="entry name" value="Aquaporin-like"/>
    <property type="match status" value="1"/>
</dbReference>
<comment type="similarity">
    <text evidence="2">Belongs to the MIP/aquaporin (TC 1.A.8) family.</text>
</comment>
<dbReference type="InterPro" id="IPR050363">
    <property type="entry name" value="MIP/Aquaporin"/>
</dbReference>
<keyword evidence="4" id="KW-0812">Transmembrane</keyword>